<evidence type="ECO:0000313" key="2">
    <source>
        <dbReference type="Proteomes" id="UP000663193"/>
    </source>
</evidence>
<dbReference type="EMBL" id="CP069027">
    <property type="protein sequence ID" value="QRC95613.1"/>
    <property type="molecule type" value="Genomic_DNA"/>
</dbReference>
<dbReference type="AlphaFoldDB" id="A0A7U2F117"/>
<organism evidence="1 2">
    <name type="scientific">Phaeosphaeria nodorum (strain SN15 / ATCC MYA-4574 / FGSC 10173)</name>
    <name type="common">Glume blotch fungus</name>
    <name type="synonym">Parastagonospora nodorum</name>
    <dbReference type="NCBI Taxonomy" id="321614"/>
    <lineage>
        <taxon>Eukaryota</taxon>
        <taxon>Fungi</taxon>
        <taxon>Dikarya</taxon>
        <taxon>Ascomycota</taxon>
        <taxon>Pezizomycotina</taxon>
        <taxon>Dothideomycetes</taxon>
        <taxon>Pleosporomycetidae</taxon>
        <taxon>Pleosporales</taxon>
        <taxon>Pleosporineae</taxon>
        <taxon>Phaeosphaeriaceae</taxon>
        <taxon>Parastagonospora</taxon>
    </lineage>
</organism>
<dbReference type="Proteomes" id="UP000663193">
    <property type="component" value="Chromosome 5"/>
</dbReference>
<name>A0A7U2F117_PHANO</name>
<gene>
    <name evidence="1" type="ORF">JI435_032840</name>
</gene>
<accession>A0A7U2F117</accession>
<sequence>MSMEGECRLQALNRYWSAKLVPLKKPNEANRGNSLKLGLAKACAVLDVVVRRVDVEVYEYARYSTHDCRNLSTVPAYDPELLKPYASIE</sequence>
<keyword evidence="2" id="KW-1185">Reference proteome</keyword>
<proteinExistence type="predicted"/>
<protein>
    <submittedName>
        <fullName evidence="1">Uncharacterized protein</fullName>
    </submittedName>
</protein>
<dbReference type="VEuPathDB" id="FungiDB:JI435_032840"/>
<reference evidence="2" key="1">
    <citation type="journal article" date="2021" name="BMC Genomics">
        <title>Chromosome-level genome assembly and manually-curated proteome of model necrotroph Parastagonospora nodorum Sn15 reveals a genome-wide trove of candidate effector homologs, and redundancy of virulence-related functions within an accessory chromosome.</title>
        <authorList>
            <person name="Bertazzoni S."/>
            <person name="Jones D.A.B."/>
            <person name="Phan H.T."/>
            <person name="Tan K.-C."/>
            <person name="Hane J.K."/>
        </authorList>
    </citation>
    <scope>NUCLEOTIDE SEQUENCE [LARGE SCALE GENOMIC DNA]</scope>
    <source>
        <strain evidence="2">SN15 / ATCC MYA-4574 / FGSC 10173)</strain>
    </source>
</reference>
<evidence type="ECO:0000313" key="1">
    <source>
        <dbReference type="EMBL" id="QRC95613.1"/>
    </source>
</evidence>